<keyword evidence="2" id="KW-0378">Hydrolase</keyword>
<dbReference type="InterPro" id="IPR000639">
    <property type="entry name" value="Epox_hydrolase-like"/>
</dbReference>
<protein>
    <submittedName>
        <fullName evidence="2">Alpha/beta hydrolase</fullName>
    </submittedName>
</protein>
<reference evidence="2 3" key="1">
    <citation type="submission" date="2016-10" db="EMBL/GenBank/DDBJ databases">
        <title>Genome sequence of Streptomyces sp. MUSC 1.</title>
        <authorList>
            <person name="Lee L.-H."/>
            <person name="Ser H.-L."/>
            <person name="Law J.W.-F."/>
        </authorList>
    </citation>
    <scope>NUCLEOTIDE SEQUENCE [LARGE SCALE GENOMIC DNA]</scope>
    <source>
        <strain evidence="2 3">MUSC 1</strain>
    </source>
</reference>
<evidence type="ECO:0000259" key="1">
    <source>
        <dbReference type="Pfam" id="PF00561"/>
    </source>
</evidence>
<dbReference type="PANTHER" id="PTHR43798">
    <property type="entry name" value="MONOACYLGLYCEROL LIPASE"/>
    <property type="match status" value="1"/>
</dbReference>
<dbReference type="SUPFAM" id="SSF53474">
    <property type="entry name" value="alpha/beta-Hydrolases"/>
    <property type="match status" value="1"/>
</dbReference>
<keyword evidence="3" id="KW-1185">Reference proteome</keyword>
<proteinExistence type="predicted"/>
<accession>A0A1S2P2T4</accession>
<dbReference type="InterPro" id="IPR000073">
    <property type="entry name" value="AB_hydrolase_1"/>
</dbReference>
<gene>
    <name evidence="2" type="ORF">BIV23_42260</name>
</gene>
<dbReference type="EMBL" id="MLYO01000107">
    <property type="protein sequence ID" value="OIJ88011.1"/>
    <property type="molecule type" value="Genomic_DNA"/>
</dbReference>
<dbReference type="PRINTS" id="PR00111">
    <property type="entry name" value="ABHYDROLASE"/>
</dbReference>
<dbReference type="PRINTS" id="PR00412">
    <property type="entry name" value="EPOXHYDRLASE"/>
</dbReference>
<dbReference type="InterPro" id="IPR050266">
    <property type="entry name" value="AB_hydrolase_sf"/>
</dbReference>
<dbReference type="AlphaFoldDB" id="A0A1S2P2T4"/>
<dbReference type="GO" id="GO:0016787">
    <property type="term" value="F:hydrolase activity"/>
    <property type="evidence" value="ECO:0007669"/>
    <property type="project" value="UniProtKB-KW"/>
</dbReference>
<dbReference type="Gene3D" id="3.40.50.1820">
    <property type="entry name" value="alpha/beta hydrolase"/>
    <property type="match status" value="1"/>
</dbReference>
<dbReference type="Pfam" id="PF00561">
    <property type="entry name" value="Abhydrolase_1"/>
    <property type="match status" value="1"/>
</dbReference>
<name>A0A1S2P2T4_9ACTN</name>
<evidence type="ECO:0000313" key="3">
    <source>
        <dbReference type="Proteomes" id="UP000179642"/>
    </source>
</evidence>
<evidence type="ECO:0000313" key="2">
    <source>
        <dbReference type="EMBL" id="OIJ88011.1"/>
    </source>
</evidence>
<comment type="caution">
    <text evidence="2">The sequence shown here is derived from an EMBL/GenBank/DDBJ whole genome shotgun (WGS) entry which is preliminary data.</text>
</comment>
<sequence length="298" mass="32484">MSPTDWLNDVTEKLIPTSLGLLNVRVGGQTDGPAMVFWPSLMMDGTMWRFQYQHFAPTHRVVLVDSPGHGRSDALRRIIDLKECADALAEVLDALGIDRCVLVGNSWGGMLAGVFPAYHPERTAAAIGINCTASLPTTFESVWATGLTAYLAMHARMPRLAARAARSAFAGPTAQTENPEFLEYIDVVLDNDPKSVAWALRSILIGRRDEHRLLATIPAGIPVLIIAGEEDSQFPVHAVRRMADAIKGSTFRVLLHTGHLAARENPDEVNTAIDAFLAARPVARPDDDTRESEEGGER</sequence>
<organism evidence="2 3">
    <name type="scientific">Streptomyces monashensis</name>
    <dbReference type="NCBI Taxonomy" id="1678012"/>
    <lineage>
        <taxon>Bacteria</taxon>
        <taxon>Bacillati</taxon>
        <taxon>Actinomycetota</taxon>
        <taxon>Actinomycetes</taxon>
        <taxon>Kitasatosporales</taxon>
        <taxon>Streptomycetaceae</taxon>
        <taxon>Streptomyces</taxon>
    </lineage>
</organism>
<dbReference type="RefSeq" id="WP_071386304.1">
    <property type="nucleotide sequence ID" value="NZ_MLYO01000107.1"/>
</dbReference>
<dbReference type="Proteomes" id="UP000179642">
    <property type="component" value="Unassembled WGS sequence"/>
</dbReference>
<feature type="domain" description="AB hydrolase-1" evidence="1">
    <location>
        <begin position="33"/>
        <end position="264"/>
    </location>
</feature>
<dbReference type="InterPro" id="IPR029058">
    <property type="entry name" value="AB_hydrolase_fold"/>
</dbReference>
<dbReference type="OrthoDB" id="3396704at2"/>